<feature type="transmembrane region" description="Helical" evidence="26">
    <location>
        <begin position="679"/>
        <end position="697"/>
    </location>
</feature>
<evidence type="ECO:0000256" key="12">
    <source>
        <dbReference type="ARBA" id="ARBA00023180"/>
    </source>
</evidence>
<dbReference type="SUPFAM" id="SSF103473">
    <property type="entry name" value="MFS general substrate transporter"/>
    <property type="match status" value="2"/>
</dbReference>
<keyword evidence="13" id="KW-0458">Lysosome</keyword>
<evidence type="ECO:0000313" key="28">
    <source>
        <dbReference type="EMBL" id="KAL1396100.1"/>
    </source>
</evidence>
<dbReference type="Pfam" id="PF07690">
    <property type="entry name" value="MFS_1"/>
    <property type="match status" value="2"/>
</dbReference>
<evidence type="ECO:0000256" key="18">
    <source>
        <dbReference type="ARBA" id="ARBA00051403"/>
    </source>
</evidence>
<comment type="subcellular location">
    <subcellularLocation>
        <location evidence="2">Basolateral cell membrane</location>
        <topology evidence="2">Multi-pass membrane protein</topology>
    </subcellularLocation>
    <subcellularLocation>
        <location evidence="3">Cytoplasmic vesicle</location>
        <location evidence="3">Secretory vesicle membrane</location>
        <topology evidence="3">Multi-pass membrane protein</topology>
    </subcellularLocation>
    <subcellularLocation>
        <location evidence="1">Cytoplasmic vesicle</location>
        <location evidence="1">Secretory vesicle</location>
        <location evidence="1">Synaptic vesicle membrane</location>
    </subcellularLocation>
    <subcellularLocation>
        <location evidence="4">Lysosome membrane</location>
    </subcellularLocation>
</comment>
<feature type="transmembrane region" description="Helical" evidence="26">
    <location>
        <begin position="644"/>
        <end position="667"/>
    </location>
</feature>
<keyword evidence="8" id="KW-0769">Symport</keyword>
<dbReference type="PROSITE" id="PS50850">
    <property type="entry name" value="MFS"/>
    <property type="match status" value="2"/>
</dbReference>
<organism evidence="28 29">
    <name type="scientific">Culex pipiens pipiens</name>
    <name type="common">Northern house mosquito</name>
    <dbReference type="NCBI Taxonomy" id="38569"/>
    <lineage>
        <taxon>Eukaryota</taxon>
        <taxon>Metazoa</taxon>
        <taxon>Ecdysozoa</taxon>
        <taxon>Arthropoda</taxon>
        <taxon>Hexapoda</taxon>
        <taxon>Insecta</taxon>
        <taxon>Pterygota</taxon>
        <taxon>Neoptera</taxon>
        <taxon>Endopterygota</taxon>
        <taxon>Diptera</taxon>
        <taxon>Nematocera</taxon>
        <taxon>Culicoidea</taxon>
        <taxon>Culicidae</taxon>
        <taxon>Culicinae</taxon>
        <taxon>Culicini</taxon>
        <taxon>Culex</taxon>
        <taxon>Culex</taxon>
    </lineage>
</organism>
<dbReference type="FunFam" id="1.20.1250.20:FF:000067">
    <property type="entry name" value="sialin isoform X2"/>
    <property type="match status" value="2"/>
</dbReference>
<comment type="catalytic activity">
    <reaction evidence="15">
        <text>2 nitrate(out) + H(+)(out) = 2 nitrate(in) + H(+)(in)</text>
        <dbReference type="Rhea" id="RHEA:71539"/>
        <dbReference type="ChEBI" id="CHEBI:15378"/>
        <dbReference type="ChEBI" id="CHEBI:17632"/>
    </reaction>
    <physiologicalReaction direction="left-to-right" evidence="15">
        <dbReference type="Rhea" id="RHEA:71540"/>
    </physiologicalReaction>
</comment>
<evidence type="ECO:0000256" key="1">
    <source>
        <dbReference type="ARBA" id="ARBA00004432"/>
    </source>
</evidence>
<feature type="transmembrane region" description="Helical" evidence="26">
    <location>
        <begin position="883"/>
        <end position="906"/>
    </location>
</feature>
<evidence type="ECO:0000256" key="24">
    <source>
        <dbReference type="ARBA" id="ARBA00081195"/>
    </source>
</evidence>
<keyword evidence="5" id="KW-0813">Transport</keyword>
<dbReference type="GO" id="GO:0030672">
    <property type="term" value="C:synaptic vesicle membrane"/>
    <property type="evidence" value="ECO:0007669"/>
    <property type="project" value="UniProtKB-SubCell"/>
</dbReference>
<evidence type="ECO:0000256" key="17">
    <source>
        <dbReference type="ARBA" id="ARBA00050625"/>
    </source>
</evidence>
<dbReference type="GO" id="GO:0016323">
    <property type="term" value="C:basolateral plasma membrane"/>
    <property type="evidence" value="ECO:0007669"/>
    <property type="project" value="UniProtKB-SubCell"/>
</dbReference>
<dbReference type="GO" id="GO:0046942">
    <property type="term" value="P:carboxylic acid transport"/>
    <property type="evidence" value="ECO:0007669"/>
    <property type="project" value="UniProtKB-ARBA"/>
</dbReference>
<feature type="transmembrane region" description="Helical" evidence="26">
    <location>
        <begin position="918"/>
        <end position="936"/>
    </location>
</feature>
<evidence type="ECO:0000256" key="14">
    <source>
        <dbReference type="ARBA" id="ARBA00023329"/>
    </source>
</evidence>
<feature type="transmembrane region" description="Helical" evidence="26">
    <location>
        <begin position="81"/>
        <end position="101"/>
    </location>
</feature>
<feature type="transmembrane region" description="Helical" evidence="26">
    <location>
        <begin position="26"/>
        <end position="53"/>
    </location>
</feature>
<feature type="transmembrane region" description="Helical" evidence="26">
    <location>
        <begin position="364"/>
        <end position="383"/>
    </location>
</feature>
<dbReference type="GO" id="GO:0015293">
    <property type="term" value="F:symporter activity"/>
    <property type="evidence" value="ECO:0007669"/>
    <property type="project" value="UniProtKB-KW"/>
</dbReference>
<evidence type="ECO:0000256" key="22">
    <source>
        <dbReference type="ARBA" id="ARBA00069713"/>
    </source>
</evidence>
<dbReference type="InterPro" id="IPR050382">
    <property type="entry name" value="MFS_Na/Anion_cotransporter"/>
</dbReference>
<comment type="catalytic activity">
    <reaction evidence="18">
        <text>N-acetyl-L-aspartyl-L-glutamate(out) = N-acetyl-L-aspartyl-L-glutamate(in)</text>
        <dbReference type="Rhea" id="RHEA:72599"/>
        <dbReference type="ChEBI" id="CHEBI:76931"/>
    </reaction>
    <physiologicalReaction direction="left-to-right" evidence="18">
        <dbReference type="Rhea" id="RHEA:72600"/>
    </physiologicalReaction>
</comment>
<comment type="catalytic activity">
    <reaction evidence="19">
        <text>L-glutamate(out) = L-glutamate(in)</text>
        <dbReference type="Rhea" id="RHEA:66336"/>
        <dbReference type="ChEBI" id="CHEBI:29985"/>
    </reaction>
    <physiologicalReaction direction="left-to-right" evidence="19">
        <dbReference type="Rhea" id="RHEA:66337"/>
    </physiologicalReaction>
</comment>
<reference evidence="28 29" key="1">
    <citation type="submission" date="2024-05" db="EMBL/GenBank/DDBJ databases">
        <title>Culex pipiens pipiens assembly and annotation.</title>
        <authorList>
            <person name="Alout H."/>
            <person name="Durand T."/>
        </authorList>
    </citation>
    <scope>NUCLEOTIDE SEQUENCE [LARGE SCALE GENOMIC DNA]</scope>
    <source>
        <strain evidence="28">HA-2024</strain>
        <tissue evidence="28">Whole body</tissue>
    </source>
</reference>
<evidence type="ECO:0000256" key="16">
    <source>
        <dbReference type="ARBA" id="ARBA00050554"/>
    </source>
</evidence>
<evidence type="ECO:0000256" key="25">
    <source>
        <dbReference type="ARBA" id="ARBA00081925"/>
    </source>
</evidence>
<dbReference type="PANTHER" id="PTHR11662">
    <property type="entry name" value="SOLUTE CARRIER FAMILY 17"/>
    <property type="match status" value="1"/>
</dbReference>
<dbReference type="PANTHER" id="PTHR11662:SF455">
    <property type="entry name" value="GH23975P"/>
    <property type="match status" value="1"/>
</dbReference>
<comment type="catalytic activity">
    <reaction evidence="17">
        <text>N-acetylneuraminate(in) + H(+)(in) = N-acetylneuraminate(out) + H(+)(out)</text>
        <dbReference type="Rhea" id="RHEA:28987"/>
        <dbReference type="ChEBI" id="CHEBI:15378"/>
        <dbReference type="ChEBI" id="CHEBI:35418"/>
    </reaction>
    <physiologicalReaction direction="right-to-left" evidence="17">
        <dbReference type="Rhea" id="RHEA:28989"/>
    </physiologicalReaction>
</comment>
<feature type="domain" description="Major facilitator superfamily (MFS) profile" evidence="27">
    <location>
        <begin position="27"/>
        <end position="453"/>
    </location>
</feature>
<evidence type="ECO:0000256" key="2">
    <source>
        <dbReference type="ARBA" id="ARBA00004554"/>
    </source>
</evidence>
<sequence>MDASESSRLSDGIDAPLWMFWKRRRYIVVLMAFLGFLNMYTTRANLSVAIVAMTENRTVVQPDGSVIQIQEFDWSSTVQGYVLSSFFYGYLVAHLPAGILANKFGATNMIGTGIGVTSVLALLTPLAARAGVGYLIATRILQGMSQGVINPCMHTVWSRWAPPSERSRMVLLAFAGVFVGTILAMLLSGVIASAWRWEGVFYIFGACSFVWFVAWFLFIRKSPEEDRFITPMEKRFILQSLGCVEGHQKIKHPWKGILTSKAVYAIIIANFCQNWGFYNMLTQLPSFLKDAFKFSVQTSGFVAAIPYFAMALTLSLAGYLADWFQIKGILTTTQVRRNFTCGSFLTQAIFMVTGVLLLETVPTVACITIAIAMGAFAWSGYAVNQLDLSPKSAGLLAGMSNSLGTVGGIVSPIVTGYLTKNHTGEEWTTVFYILSGIYLFGVVVYWFCASGELQPWSIEMQEREKQGYENKASSIFATEITTTIKSRYCLLFCHLRHFSYKVVALSLRTTMDAAECDKLSDGIASPLWMFWKRRRYTVVLMTFLGYFNVYSLRVNLSVAIVAMTEPRMIVLANGTVGYQPEFDWSSSVQGYVLSSFFYGYLLTQVLGGYLSNRFGGTNVFGVGIGGTALLTLLTPMAATAGVGWLIVIRILEGMLEGVTFPCGHAIWSCWAPPSERSRMSTIAFTGAFAGTVTTMPLSGVIADRWGWEWVFYFFGIVACGWYIAWIGIVRRSNYGYKVQHPWREMFTSKAVISMSIASFTEDWGYYTLLTGLPTFLKTVLNFDLKQSGLLSALPYLAMGILLSSSGYVADWLQIRNYLTTSQVRKYFTCGGFLVQLICMLVGALALSPLPTITCVTIAVGFGGVAWTGYLVNPLDLSPKSAGVLMGISNGFATFAGVISPIVSGYITTNNGEDEWRLVFYIAAGIYVVGTVIYWVWSSGELQPWSIEVRERKNKAEERS</sequence>
<keyword evidence="14" id="KW-0968">Cytoplasmic vesicle</keyword>
<feature type="transmembrane region" description="Helical" evidence="26">
    <location>
        <begin position="619"/>
        <end position="638"/>
    </location>
</feature>
<dbReference type="Proteomes" id="UP001562425">
    <property type="component" value="Unassembled WGS sequence"/>
</dbReference>
<feature type="domain" description="Major facilitator superfamily (MFS) profile" evidence="27">
    <location>
        <begin position="534"/>
        <end position="941"/>
    </location>
</feature>
<feature type="transmembrane region" description="Helical" evidence="26">
    <location>
        <begin position="826"/>
        <end position="846"/>
    </location>
</feature>
<evidence type="ECO:0000256" key="19">
    <source>
        <dbReference type="ARBA" id="ARBA00051447"/>
    </source>
</evidence>
<dbReference type="InterPro" id="IPR011701">
    <property type="entry name" value="MFS"/>
</dbReference>
<dbReference type="GO" id="GO:0005765">
    <property type="term" value="C:lysosomal membrane"/>
    <property type="evidence" value="ECO:0007669"/>
    <property type="project" value="UniProtKB-SubCell"/>
</dbReference>
<keyword evidence="9 26" id="KW-1133">Transmembrane helix</keyword>
<feature type="transmembrane region" description="Helical" evidence="26">
    <location>
        <begin position="750"/>
        <end position="772"/>
    </location>
</feature>
<evidence type="ECO:0000256" key="7">
    <source>
        <dbReference type="ARBA" id="ARBA00022692"/>
    </source>
</evidence>
<feature type="transmembrane region" description="Helical" evidence="26">
    <location>
        <begin position="538"/>
        <end position="563"/>
    </location>
</feature>
<dbReference type="Gene3D" id="1.20.1250.20">
    <property type="entry name" value="MFS general substrate transporter like domains"/>
    <property type="match status" value="4"/>
</dbReference>
<evidence type="ECO:0000256" key="6">
    <source>
        <dbReference type="ARBA" id="ARBA00022475"/>
    </source>
</evidence>
<evidence type="ECO:0000256" key="23">
    <source>
        <dbReference type="ARBA" id="ARBA00080244"/>
    </source>
</evidence>
<evidence type="ECO:0000256" key="15">
    <source>
        <dbReference type="ARBA" id="ARBA00050101"/>
    </source>
</evidence>
<feature type="transmembrane region" description="Helical" evidence="26">
    <location>
        <begin position="201"/>
        <end position="219"/>
    </location>
</feature>
<feature type="transmembrane region" description="Helical" evidence="26">
    <location>
        <begin position="262"/>
        <end position="281"/>
    </location>
</feature>
<dbReference type="InterPro" id="IPR020846">
    <property type="entry name" value="MFS_dom"/>
</dbReference>
<comment type="caution">
    <text evidence="28">The sequence shown here is derived from an EMBL/GenBank/DDBJ whole genome shotgun (WGS) entry which is preliminary data.</text>
</comment>
<evidence type="ECO:0000256" key="13">
    <source>
        <dbReference type="ARBA" id="ARBA00023228"/>
    </source>
</evidence>
<feature type="transmembrane region" description="Helical" evidence="26">
    <location>
        <begin position="430"/>
        <end position="448"/>
    </location>
</feature>
<gene>
    <name evidence="28" type="ORF">pipiens_010754</name>
</gene>
<keyword evidence="6" id="KW-1003">Cell membrane</keyword>
<feature type="transmembrane region" description="Helical" evidence="26">
    <location>
        <begin position="709"/>
        <end position="729"/>
    </location>
</feature>
<feature type="transmembrane region" description="Helical" evidence="26">
    <location>
        <begin position="395"/>
        <end position="418"/>
    </location>
</feature>
<evidence type="ECO:0000313" key="29">
    <source>
        <dbReference type="Proteomes" id="UP001562425"/>
    </source>
</evidence>
<evidence type="ECO:0000256" key="4">
    <source>
        <dbReference type="ARBA" id="ARBA00004656"/>
    </source>
</evidence>
<evidence type="ECO:0000256" key="9">
    <source>
        <dbReference type="ARBA" id="ARBA00022989"/>
    </source>
</evidence>
<keyword evidence="12" id="KW-0325">Glycoprotein</keyword>
<dbReference type="EMBL" id="JBEHCU010006837">
    <property type="protein sequence ID" value="KAL1396100.1"/>
    <property type="molecule type" value="Genomic_DNA"/>
</dbReference>
<dbReference type="InterPro" id="IPR036259">
    <property type="entry name" value="MFS_trans_sf"/>
</dbReference>
<evidence type="ECO:0000256" key="10">
    <source>
        <dbReference type="ARBA" id="ARBA00023018"/>
    </source>
</evidence>
<dbReference type="CDD" id="cd17318">
    <property type="entry name" value="MFS_SLC17"/>
    <property type="match status" value="2"/>
</dbReference>
<keyword evidence="11 26" id="KW-0472">Membrane</keyword>
<evidence type="ECO:0000256" key="8">
    <source>
        <dbReference type="ARBA" id="ARBA00022847"/>
    </source>
</evidence>
<dbReference type="AlphaFoldDB" id="A0ABD1D8X7"/>
<name>A0ABD1D8X7_CULPP</name>
<feature type="transmembrane region" description="Helical" evidence="26">
    <location>
        <begin position="301"/>
        <end position="321"/>
    </location>
</feature>
<protein>
    <recommendedName>
        <fullName evidence="22">Sialin</fullName>
    </recommendedName>
    <alternativeName>
        <fullName evidence="25">H(+)/nitrate cotransporter</fullName>
    </alternativeName>
    <alternativeName>
        <fullName evidence="23">H(+)/sialic acid cotransporter</fullName>
    </alternativeName>
    <alternativeName>
        <fullName evidence="24">Vesicular excitatory amino acid transporter</fullName>
    </alternativeName>
</protein>
<evidence type="ECO:0000256" key="20">
    <source>
        <dbReference type="ARBA" id="ARBA00051612"/>
    </source>
</evidence>
<comment type="catalytic activity">
    <reaction evidence="20">
        <text>D-glucuronate(out) + H(+)(out) = D-glucuronate(in) + H(+)(in)</text>
        <dbReference type="Rhea" id="RHEA:72591"/>
        <dbReference type="ChEBI" id="CHEBI:15378"/>
        <dbReference type="ChEBI" id="CHEBI:58720"/>
    </reaction>
    <physiologicalReaction direction="left-to-right" evidence="20">
        <dbReference type="Rhea" id="RHEA:72592"/>
    </physiologicalReaction>
</comment>
<evidence type="ECO:0000259" key="27">
    <source>
        <dbReference type="PROSITE" id="PS50850"/>
    </source>
</evidence>
<feature type="transmembrane region" description="Helical" evidence="26">
    <location>
        <begin position="588"/>
        <end position="607"/>
    </location>
</feature>
<proteinExistence type="predicted"/>
<feature type="transmembrane region" description="Helical" evidence="26">
    <location>
        <begin position="341"/>
        <end position="358"/>
    </location>
</feature>
<keyword evidence="29" id="KW-1185">Reference proteome</keyword>
<evidence type="ECO:0000256" key="21">
    <source>
        <dbReference type="ARBA" id="ARBA00056891"/>
    </source>
</evidence>
<accession>A0ABD1D8X7</accession>
<comment type="catalytic activity">
    <reaction evidence="16">
        <text>L-aspartate(out) = L-aspartate(in)</text>
        <dbReference type="Rhea" id="RHEA:66332"/>
        <dbReference type="ChEBI" id="CHEBI:29991"/>
    </reaction>
    <physiologicalReaction direction="left-to-right" evidence="16">
        <dbReference type="Rhea" id="RHEA:66333"/>
    </physiologicalReaction>
</comment>
<evidence type="ECO:0000256" key="3">
    <source>
        <dbReference type="ARBA" id="ARBA00004638"/>
    </source>
</evidence>
<keyword evidence="10" id="KW-0770">Synapse</keyword>
<dbReference type="FunFam" id="1.20.1250.20:FF:000003">
    <property type="entry name" value="Solute carrier family 17 member 3"/>
    <property type="match status" value="2"/>
</dbReference>
<feature type="transmembrane region" description="Helical" evidence="26">
    <location>
        <begin position="792"/>
        <end position="814"/>
    </location>
</feature>
<evidence type="ECO:0000256" key="11">
    <source>
        <dbReference type="ARBA" id="ARBA00023136"/>
    </source>
</evidence>
<feature type="transmembrane region" description="Helical" evidence="26">
    <location>
        <begin position="169"/>
        <end position="195"/>
    </location>
</feature>
<evidence type="ECO:0000256" key="26">
    <source>
        <dbReference type="SAM" id="Phobius"/>
    </source>
</evidence>
<comment type="function">
    <text evidence="21">Receptor for CM101, a polysaccharide produced by group B Streptococcus with antipathoangiogenic properties.</text>
</comment>
<keyword evidence="7 26" id="KW-0812">Transmembrane</keyword>
<evidence type="ECO:0000256" key="5">
    <source>
        <dbReference type="ARBA" id="ARBA00022448"/>
    </source>
</evidence>